<evidence type="ECO:0000256" key="6">
    <source>
        <dbReference type="ARBA" id="ARBA00022692"/>
    </source>
</evidence>
<dbReference type="PANTHER" id="PTHR45528">
    <property type="entry name" value="SENSOR HISTIDINE KINASE CPXA"/>
    <property type="match status" value="1"/>
</dbReference>
<feature type="transmembrane region" description="Helical" evidence="10">
    <location>
        <begin position="115"/>
        <end position="139"/>
    </location>
</feature>
<evidence type="ECO:0000256" key="5">
    <source>
        <dbReference type="ARBA" id="ARBA00022679"/>
    </source>
</evidence>
<sequence length="400" mass="45466">MYGKVKLAFENNFILRLSTGATSLLQKTSVNPVTLALPQADERFLLTYDNTIRTDTLFNNLPSGRDFMTDSIQKNSKDWRIRKSKKLETGGTLTIVYALPAGNYNTSIQQLQSLLLIYIPSAIIISIITGYFLSGFFLLPLKKIIKKANHTDLTASIQLLEEPIFKDELHELTVALNRMLERIDHQSQLQNAFFAAASHELRTPLSNMLTELQTTAAAESSAQLIKNQVEEVQRLKKLVDNFLLMSRLKAKNVPVNKTRISIAELCMEIMERMQNEAYEHKLRFMLHVSPTDEELFVSADKDHLSIILGNLFSNCIKYSVADTVIRVDLLKQDGIVLTIQNETELVISDVKSLQEQFTRVENYKEGFGLGLWIATRLGEINDIRLALNYHDSVFRAVLHM</sequence>
<evidence type="ECO:0000259" key="11">
    <source>
        <dbReference type="PROSITE" id="PS50109"/>
    </source>
</evidence>
<dbReference type="EC" id="2.7.13.3" evidence="3"/>
<keyword evidence="9 10" id="KW-0472">Membrane</keyword>
<dbReference type="Gene3D" id="3.30.565.10">
    <property type="entry name" value="Histidine kinase-like ATPase, C-terminal domain"/>
    <property type="match status" value="1"/>
</dbReference>
<evidence type="ECO:0000256" key="9">
    <source>
        <dbReference type="ARBA" id="ARBA00023136"/>
    </source>
</evidence>
<keyword evidence="14" id="KW-1185">Reference proteome</keyword>
<keyword evidence="5" id="KW-0808">Transferase</keyword>
<evidence type="ECO:0000256" key="2">
    <source>
        <dbReference type="ARBA" id="ARBA00004141"/>
    </source>
</evidence>
<dbReference type="Proteomes" id="UP000261174">
    <property type="component" value="Unassembled WGS sequence"/>
</dbReference>
<organism evidence="13 14">
    <name type="scientific">Chitinophaga silvisoli</name>
    <dbReference type="NCBI Taxonomy" id="2291814"/>
    <lineage>
        <taxon>Bacteria</taxon>
        <taxon>Pseudomonadati</taxon>
        <taxon>Bacteroidota</taxon>
        <taxon>Chitinophagia</taxon>
        <taxon>Chitinophagales</taxon>
        <taxon>Chitinophagaceae</taxon>
        <taxon>Chitinophaga</taxon>
    </lineage>
</organism>
<dbReference type="EMBL" id="QTJV01000018">
    <property type="protein sequence ID" value="RFM30911.1"/>
    <property type="molecule type" value="Genomic_DNA"/>
</dbReference>
<keyword evidence="4" id="KW-0597">Phosphoprotein</keyword>
<feature type="domain" description="Histidine kinase" evidence="11">
    <location>
        <begin position="196"/>
        <end position="377"/>
    </location>
</feature>
<dbReference type="CDD" id="cd00082">
    <property type="entry name" value="HisKA"/>
    <property type="match status" value="1"/>
</dbReference>
<accession>A0A3E1NSJ5</accession>
<keyword evidence="8 10" id="KW-1133">Transmembrane helix</keyword>
<dbReference type="SUPFAM" id="SSF47384">
    <property type="entry name" value="Homodimeric domain of signal transducing histidine kinase"/>
    <property type="match status" value="1"/>
</dbReference>
<dbReference type="InterPro" id="IPR036097">
    <property type="entry name" value="HisK_dim/P_sf"/>
</dbReference>
<dbReference type="SUPFAM" id="SSF55874">
    <property type="entry name" value="ATPase domain of HSP90 chaperone/DNA topoisomerase II/histidine kinase"/>
    <property type="match status" value="1"/>
</dbReference>
<dbReference type="Pfam" id="PF02518">
    <property type="entry name" value="HATPase_c"/>
    <property type="match status" value="1"/>
</dbReference>
<dbReference type="InterPro" id="IPR003661">
    <property type="entry name" value="HisK_dim/P_dom"/>
</dbReference>
<protein>
    <recommendedName>
        <fullName evidence="3">histidine kinase</fullName>
        <ecNumber evidence="3">2.7.13.3</ecNumber>
    </recommendedName>
</protein>
<dbReference type="InterPro" id="IPR036890">
    <property type="entry name" value="HATPase_C_sf"/>
</dbReference>
<dbReference type="Gene3D" id="6.10.340.10">
    <property type="match status" value="1"/>
</dbReference>
<evidence type="ECO:0000256" key="4">
    <source>
        <dbReference type="ARBA" id="ARBA00022553"/>
    </source>
</evidence>
<dbReference type="PANTHER" id="PTHR45528:SF12">
    <property type="entry name" value="SENSOR HISTIDINE KINASE ARSS"/>
    <property type="match status" value="1"/>
</dbReference>
<dbReference type="InterPro" id="IPR003660">
    <property type="entry name" value="HAMP_dom"/>
</dbReference>
<feature type="domain" description="HAMP" evidence="12">
    <location>
        <begin position="152"/>
        <end position="188"/>
    </location>
</feature>
<dbReference type="AlphaFoldDB" id="A0A3E1NSJ5"/>
<dbReference type="InterPro" id="IPR005467">
    <property type="entry name" value="His_kinase_dom"/>
</dbReference>
<evidence type="ECO:0000259" key="12">
    <source>
        <dbReference type="PROSITE" id="PS50885"/>
    </source>
</evidence>
<dbReference type="PROSITE" id="PS50885">
    <property type="entry name" value="HAMP"/>
    <property type="match status" value="1"/>
</dbReference>
<dbReference type="SMART" id="SM00388">
    <property type="entry name" value="HisKA"/>
    <property type="match status" value="1"/>
</dbReference>
<reference evidence="13 14" key="1">
    <citation type="submission" date="2018-08" db="EMBL/GenBank/DDBJ databases">
        <title>Chitinophaga sp. K20C18050901, a novel bacterium isolated from forest soil.</title>
        <authorList>
            <person name="Wang C."/>
        </authorList>
    </citation>
    <scope>NUCLEOTIDE SEQUENCE [LARGE SCALE GENOMIC DNA]</scope>
    <source>
        <strain evidence="13 14">K20C18050901</strain>
    </source>
</reference>
<dbReference type="InterPro" id="IPR050398">
    <property type="entry name" value="HssS/ArlS-like"/>
</dbReference>
<keyword evidence="6 10" id="KW-0812">Transmembrane</keyword>
<dbReference type="Pfam" id="PF00512">
    <property type="entry name" value="HisKA"/>
    <property type="match status" value="1"/>
</dbReference>
<comment type="caution">
    <text evidence="13">The sequence shown here is derived from an EMBL/GenBank/DDBJ whole genome shotgun (WGS) entry which is preliminary data.</text>
</comment>
<evidence type="ECO:0000256" key="7">
    <source>
        <dbReference type="ARBA" id="ARBA00022777"/>
    </source>
</evidence>
<keyword evidence="7 13" id="KW-0418">Kinase</keyword>
<dbReference type="Gene3D" id="1.10.287.130">
    <property type="match status" value="1"/>
</dbReference>
<evidence type="ECO:0000256" key="10">
    <source>
        <dbReference type="SAM" id="Phobius"/>
    </source>
</evidence>
<evidence type="ECO:0000256" key="8">
    <source>
        <dbReference type="ARBA" id="ARBA00022989"/>
    </source>
</evidence>
<evidence type="ECO:0000256" key="3">
    <source>
        <dbReference type="ARBA" id="ARBA00012438"/>
    </source>
</evidence>
<evidence type="ECO:0000313" key="13">
    <source>
        <dbReference type="EMBL" id="RFM30911.1"/>
    </source>
</evidence>
<comment type="catalytic activity">
    <reaction evidence="1">
        <text>ATP + protein L-histidine = ADP + protein N-phospho-L-histidine.</text>
        <dbReference type="EC" id="2.7.13.3"/>
    </reaction>
</comment>
<dbReference type="InterPro" id="IPR003594">
    <property type="entry name" value="HATPase_dom"/>
</dbReference>
<dbReference type="PROSITE" id="PS50109">
    <property type="entry name" value="HIS_KIN"/>
    <property type="match status" value="1"/>
</dbReference>
<name>A0A3E1NSJ5_9BACT</name>
<gene>
    <name evidence="13" type="ORF">DXN04_31770</name>
</gene>
<comment type="subcellular location">
    <subcellularLocation>
        <location evidence="2">Membrane</location>
        <topology evidence="2">Multi-pass membrane protein</topology>
    </subcellularLocation>
</comment>
<evidence type="ECO:0000256" key="1">
    <source>
        <dbReference type="ARBA" id="ARBA00000085"/>
    </source>
</evidence>
<evidence type="ECO:0000313" key="14">
    <source>
        <dbReference type="Proteomes" id="UP000261174"/>
    </source>
</evidence>
<dbReference type="GO" id="GO:0000155">
    <property type="term" value="F:phosphorelay sensor kinase activity"/>
    <property type="evidence" value="ECO:0007669"/>
    <property type="project" value="InterPro"/>
</dbReference>
<proteinExistence type="predicted"/>
<dbReference type="GO" id="GO:0016020">
    <property type="term" value="C:membrane"/>
    <property type="evidence" value="ECO:0007669"/>
    <property type="project" value="UniProtKB-SubCell"/>
</dbReference>